<dbReference type="Proteomes" id="UP001163203">
    <property type="component" value="Chromosome"/>
</dbReference>
<evidence type="ECO:0000313" key="2">
    <source>
        <dbReference type="Proteomes" id="UP001163203"/>
    </source>
</evidence>
<keyword evidence="2" id="KW-1185">Reference proteome</keyword>
<proteinExistence type="predicted"/>
<organism evidence="1 2">
    <name type="scientific">Amycolatopsis cynarae</name>
    <dbReference type="NCBI Taxonomy" id="2995223"/>
    <lineage>
        <taxon>Bacteria</taxon>
        <taxon>Bacillati</taxon>
        <taxon>Actinomycetota</taxon>
        <taxon>Actinomycetes</taxon>
        <taxon>Pseudonocardiales</taxon>
        <taxon>Pseudonocardiaceae</taxon>
        <taxon>Amycolatopsis</taxon>
    </lineage>
</organism>
<dbReference type="EMBL" id="CP113836">
    <property type="protein sequence ID" value="WAL64462.1"/>
    <property type="molecule type" value="Genomic_DNA"/>
</dbReference>
<name>A0ABY7AZT1_9PSEU</name>
<dbReference type="RefSeq" id="WP_268754688.1">
    <property type="nucleotide sequence ID" value="NZ_CP113836.1"/>
</dbReference>
<reference evidence="1" key="1">
    <citation type="submission" date="2022-11" db="EMBL/GenBank/DDBJ databases">
        <authorList>
            <person name="Mo P."/>
        </authorList>
    </citation>
    <scope>NUCLEOTIDE SEQUENCE</scope>
    <source>
        <strain evidence="1">HUAS 11-8</strain>
    </source>
</reference>
<gene>
    <name evidence="1" type="ORF">ORV05_26320</name>
</gene>
<accession>A0ABY7AZT1</accession>
<protein>
    <submittedName>
        <fullName evidence="1">Uncharacterized protein</fullName>
    </submittedName>
</protein>
<sequence>MNEPTKPLTRAEAIELYISAAPLCSSPHVADLLMMLVGEYLGWLDRAEFRETSSAISAAIDWRHEASVPSYRELERRRNAYSTPARTPEQIKAAADYSWRRVEREIAEQHRGAAA</sequence>
<evidence type="ECO:0000313" key="1">
    <source>
        <dbReference type="EMBL" id="WAL64462.1"/>
    </source>
</evidence>